<dbReference type="SUPFAM" id="SSF47384">
    <property type="entry name" value="Homodimeric domain of signal transducing histidine kinase"/>
    <property type="match status" value="1"/>
</dbReference>
<dbReference type="Gene3D" id="3.40.50.2300">
    <property type="match status" value="1"/>
</dbReference>
<dbReference type="SMART" id="SM00304">
    <property type="entry name" value="HAMP"/>
    <property type="match status" value="1"/>
</dbReference>
<keyword evidence="10" id="KW-0472">Membrane</keyword>
<feature type="domain" description="Response regulatory" evidence="12">
    <location>
        <begin position="550"/>
        <end position="666"/>
    </location>
</feature>
<dbReference type="Pfam" id="PF00072">
    <property type="entry name" value="Response_reg"/>
    <property type="match status" value="1"/>
</dbReference>
<dbReference type="InterPro" id="IPR036890">
    <property type="entry name" value="HATPase_C_sf"/>
</dbReference>
<proteinExistence type="predicted"/>
<evidence type="ECO:0000313" key="14">
    <source>
        <dbReference type="EMBL" id="MDJ1182971.1"/>
    </source>
</evidence>
<dbReference type="SMART" id="SM00448">
    <property type="entry name" value="REC"/>
    <property type="match status" value="1"/>
</dbReference>
<dbReference type="CDD" id="cd06225">
    <property type="entry name" value="HAMP"/>
    <property type="match status" value="1"/>
</dbReference>
<evidence type="ECO:0000256" key="2">
    <source>
        <dbReference type="ARBA" id="ARBA00004370"/>
    </source>
</evidence>
<dbReference type="GO" id="GO:0005524">
    <property type="term" value="F:ATP binding"/>
    <property type="evidence" value="ECO:0007669"/>
    <property type="project" value="UniProtKB-KW"/>
</dbReference>
<keyword evidence="14" id="KW-0547">Nucleotide-binding</keyword>
<dbReference type="InterPro" id="IPR011006">
    <property type="entry name" value="CheY-like_superfamily"/>
</dbReference>
<dbReference type="SUPFAM" id="SSF158472">
    <property type="entry name" value="HAMP domain-like"/>
    <property type="match status" value="1"/>
</dbReference>
<dbReference type="CDD" id="cd16922">
    <property type="entry name" value="HATPase_EvgS-ArcB-TorS-like"/>
    <property type="match status" value="1"/>
</dbReference>
<dbReference type="InterPro" id="IPR003594">
    <property type="entry name" value="HATPase_dom"/>
</dbReference>
<dbReference type="InterPro" id="IPR003661">
    <property type="entry name" value="HisK_dim/P_dom"/>
</dbReference>
<keyword evidence="10" id="KW-0812">Transmembrane</keyword>
<comment type="caution">
    <text evidence="14">The sequence shown here is derived from an EMBL/GenBank/DDBJ whole genome shotgun (WGS) entry which is preliminary data.</text>
</comment>
<dbReference type="SMART" id="SM00388">
    <property type="entry name" value="HisKA"/>
    <property type="match status" value="1"/>
</dbReference>
<feature type="modified residue" description="4-aspartylphosphate" evidence="8">
    <location>
        <position position="599"/>
    </location>
</feature>
<keyword evidence="9" id="KW-0175">Coiled coil</keyword>
<dbReference type="PROSITE" id="PS50109">
    <property type="entry name" value="HIS_KIN"/>
    <property type="match status" value="1"/>
</dbReference>
<dbReference type="Pfam" id="PF00512">
    <property type="entry name" value="HisKA"/>
    <property type="match status" value="1"/>
</dbReference>
<evidence type="ECO:0000259" key="11">
    <source>
        <dbReference type="PROSITE" id="PS50109"/>
    </source>
</evidence>
<dbReference type="Proteomes" id="UP001232992">
    <property type="component" value="Unassembled WGS sequence"/>
</dbReference>
<feature type="domain" description="Histidine kinase" evidence="11">
    <location>
        <begin position="296"/>
        <end position="524"/>
    </location>
</feature>
<dbReference type="PROSITE" id="PS50110">
    <property type="entry name" value="RESPONSE_REGULATORY"/>
    <property type="match status" value="1"/>
</dbReference>
<evidence type="ECO:0000259" key="13">
    <source>
        <dbReference type="PROSITE" id="PS50885"/>
    </source>
</evidence>
<dbReference type="Gene3D" id="6.10.340.10">
    <property type="match status" value="1"/>
</dbReference>
<feature type="transmembrane region" description="Helical" evidence="10">
    <location>
        <begin position="184"/>
        <end position="202"/>
    </location>
</feature>
<evidence type="ECO:0000313" key="15">
    <source>
        <dbReference type="Proteomes" id="UP001232992"/>
    </source>
</evidence>
<keyword evidence="4 8" id="KW-0597">Phosphoprotein</keyword>
<feature type="transmembrane region" description="Helical" evidence="10">
    <location>
        <begin position="6"/>
        <end position="29"/>
    </location>
</feature>
<dbReference type="PROSITE" id="PS50885">
    <property type="entry name" value="HAMP"/>
    <property type="match status" value="1"/>
</dbReference>
<evidence type="ECO:0000256" key="4">
    <source>
        <dbReference type="ARBA" id="ARBA00022553"/>
    </source>
</evidence>
<evidence type="ECO:0000256" key="1">
    <source>
        <dbReference type="ARBA" id="ARBA00000085"/>
    </source>
</evidence>
<dbReference type="SUPFAM" id="SSF52172">
    <property type="entry name" value="CheY-like"/>
    <property type="match status" value="1"/>
</dbReference>
<keyword evidence="5" id="KW-0808">Transferase</keyword>
<comment type="subcellular location">
    <subcellularLocation>
        <location evidence="2">Membrane</location>
    </subcellularLocation>
</comment>
<dbReference type="InterPro" id="IPR036097">
    <property type="entry name" value="HisK_dim/P_sf"/>
</dbReference>
<name>A0ABT7BUW3_9CYAN</name>
<dbReference type="SUPFAM" id="SSF55874">
    <property type="entry name" value="ATPase domain of HSP90 chaperone/DNA topoisomerase II/histidine kinase"/>
    <property type="match status" value="1"/>
</dbReference>
<dbReference type="InterPro" id="IPR005467">
    <property type="entry name" value="His_kinase_dom"/>
</dbReference>
<keyword evidence="15" id="KW-1185">Reference proteome</keyword>
<dbReference type="InterPro" id="IPR003660">
    <property type="entry name" value="HAMP_dom"/>
</dbReference>
<dbReference type="RefSeq" id="WP_283757624.1">
    <property type="nucleotide sequence ID" value="NZ_JAQOSQ010000005.1"/>
</dbReference>
<dbReference type="Gene3D" id="1.10.287.130">
    <property type="match status" value="1"/>
</dbReference>
<evidence type="ECO:0000256" key="7">
    <source>
        <dbReference type="ARBA" id="ARBA00023012"/>
    </source>
</evidence>
<evidence type="ECO:0000256" key="5">
    <source>
        <dbReference type="ARBA" id="ARBA00022679"/>
    </source>
</evidence>
<feature type="coiled-coil region" evidence="9">
    <location>
        <begin position="248"/>
        <end position="289"/>
    </location>
</feature>
<dbReference type="CDD" id="cd17546">
    <property type="entry name" value="REC_hyHK_CKI1_RcsC-like"/>
    <property type="match status" value="1"/>
</dbReference>
<evidence type="ECO:0000256" key="3">
    <source>
        <dbReference type="ARBA" id="ARBA00012438"/>
    </source>
</evidence>
<organism evidence="14 15">
    <name type="scientific">Roseofilum casamattae BLCC-M143</name>
    <dbReference type="NCBI Taxonomy" id="3022442"/>
    <lineage>
        <taxon>Bacteria</taxon>
        <taxon>Bacillati</taxon>
        <taxon>Cyanobacteriota</taxon>
        <taxon>Cyanophyceae</taxon>
        <taxon>Desertifilales</taxon>
        <taxon>Desertifilaceae</taxon>
        <taxon>Roseofilum</taxon>
        <taxon>Roseofilum casamattae</taxon>
    </lineage>
</organism>
<evidence type="ECO:0000256" key="10">
    <source>
        <dbReference type="SAM" id="Phobius"/>
    </source>
</evidence>
<comment type="catalytic activity">
    <reaction evidence="1">
        <text>ATP + protein L-histidine = ADP + protein N-phospho-L-histidine.</text>
        <dbReference type="EC" id="2.7.13.3"/>
    </reaction>
</comment>
<keyword evidence="6" id="KW-0418">Kinase</keyword>
<dbReference type="PRINTS" id="PR00344">
    <property type="entry name" value="BCTRLSENSOR"/>
</dbReference>
<evidence type="ECO:0000256" key="6">
    <source>
        <dbReference type="ARBA" id="ARBA00022777"/>
    </source>
</evidence>
<accession>A0ABT7BUW3</accession>
<feature type="domain" description="HAMP" evidence="13">
    <location>
        <begin position="204"/>
        <end position="256"/>
    </location>
</feature>
<dbReference type="Gene3D" id="3.30.565.10">
    <property type="entry name" value="Histidine kinase-like ATPase, C-terminal domain"/>
    <property type="match status" value="1"/>
</dbReference>
<dbReference type="EC" id="2.7.13.3" evidence="3"/>
<reference evidence="14 15" key="1">
    <citation type="submission" date="2023-01" db="EMBL/GenBank/DDBJ databases">
        <title>Novel diversity within Roseofilum (Cyanobacteria; Desertifilaceae) from marine benthic mats with descriptions of four novel species.</title>
        <authorList>
            <person name="Wang Y."/>
            <person name="Berthold D.E."/>
            <person name="Hu J."/>
            <person name="Lefler F.W."/>
            <person name="Laughinghouse H.D. IV."/>
        </authorList>
    </citation>
    <scope>NUCLEOTIDE SEQUENCE [LARGE SCALE GENOMIC DNA]</scope>
    <source>
        <strain evidence="14 15">BLCC-M143</strain>
    </source>
</reference>
<dbReference type="PANTHER" id="PTHR45339:SF1">
    <property type="entry name" value="HYBRID SIGNAL TRANSDUCTION HISTIDINE KINASE J"/>
    <property type="match status" value="1"/>
</dbReference>
<evidence type="ECO:0000259" key="12">
    <source>
        <dbReference type="PROSITE" id="PS50110"/>
    </source>
</evidence>
<keyword evidence="14" id="KW-0067">ATP-binding</keyword>
<dbReference type="Pfam" id="PF02518">
    <property type="entry name" value="HATPase_c"/>
    <property type="match status" value="1"/>
</dbReference>
<dbReference type="CDD" id="cd00082">
    <property type="entry name" value="HisKA"/>
    <property type="match status" value="1"/>
</dbReference>
<evidence type="ECO:0000256" key="9">
    <source>
        <dbReference type="SAM" id="Coils"/>
    </source>
</evidence>
<dbReference type="Pfam" id="PF00672">
    <property type="entry name" value="HAMP"/>
    <property type="match status" value="1"/>
</dbReference>
<dbReference type="EMBL" id="JAQOSQ010000005">
    <property type="protein sequence ID" value="MDJ1182971.1"/>
    <property type="molecule type" value="Genomic_DNA"/>
</dbReference>
<sequence length="757" mass="84806">MRPSKLPLRYFILALILGFGSLIGAVVFWQQFVTARERTESVIRQQSIFTANQAAGLLEYQYRYSDGRGVRLIINQLGVSPNLMLAVLVDDRDLVVQSTQKSFNQQTTDTFLTPEVQRSLQDVQQSQKAQTFIAEDRKQLWVLYPVGLNDDAGLTFSSRVGVLALQYNLATIERQIYAEVQKSFLYFFLMLSVLSIGLWLLFSRVVISPLQQLTRASEKLRSGHFDIEIDIPSGNEIGNLAQTFNTMAEQLKSSFAALARVNVELEQRVKDRTAELEVAKEKADAANQAKSSFIANMSHELRSPLNAILGFTQIMTRSQTLPPEHQESVGIINRSGEHLLTLINNVLDLSKIEAGRITLNEKNFDLHRLLDDIHDMFQLKANDKGLQLLLEPAENLPRYIRTDEVKLRQILINLINNALKFTQQGGISIRVSQQSPLGKEGKEGEQPTTLQFEVEDTGAGIAPEELDKLFEAFTQTASGKQAQEGTGLGLSISRKFTQLMGGEMRASSRVGEGTTFSFEIQCLEVDAADVEALNAQRRIIALEPGQPRYRLLIVDDKPVNRQLLIHLLSPLGFELREASNGKEAVEMWEQWEPHLIWMDMRMPVMDGFTATQKIKATTQGQATAIVALTASVLEEERAVVLSAGCDDFLRKPFRDEQIFNALEQHLGVRYVYEENVPPPSKDKAPEKEVLTAENLQALSPELQLQLRQAVISASKKEMTAAIAAIEAKNPALSEAIATCFHNFEYDKILHLIPKTEV</sequence>
<dbReference type="InterPro" id="IPR004358">
    <property type="entry name" value="Sig_transdc_His_kin-like_C"/>
</dbReference>
<gene>
    <name evidence="14" type="ORF">PMH09_07155</name>
</gene>
<dbReference type="InterPro" id="IPR001789">
    <property type="entry name" value="Sig_transdc_resp-reg_receiver"/>
</dbReference>
<dbReference type="PANTHER" id="PTHR45339">
    <property type="entry name" value="HYBRID SIGNAL TRANSDUCTION HISTIDINE KINASE J"/>
    <property type="match status" value="1"/>
</dbReference>
<keyword evidence="7" id="KW-0902">Two-component regulatory system</keyword>
<evidence type="ECO:0000256" key="8">
    <source>
        <dbReference type="PROSITE-ProRule" id="PRU00169"/>
    </source>
</evidence>
<dbReference type="SMART" id="SM00387">
    <property type="entry name" value="HATPase_c"/>
    <property type="match status" value="1"/>
</dbReference>
<keyword evidence="10" id="KW-1133">Transmembrane helix</keyword>
<protein>
    <recommendedName>
        <fullName evidence="3">histidine kinase</fullName>
        <ecNumber evidence="3">2.7.13.3</ecNumber>
    </recommendedName>
</protein>